<feature type="domain" description="GST C-terminal" evidence="2">
    <location>
        <begin position="117"/>
        <end position="257"/>
    </location>
</feature>
<sequence length="281" mass="32891">MTQSKQSHPDADVYPEATGPAKNLVLAHADEQPLKLYGSWFCPFVQRVWTVLEEKKIPYQYIEVNPYEKPESLMRLNPRGLVPTLQYQGKPLYESTVIGEFLEDAYPDHTPHLVPEDPYNRARIRIWTDFVTSRIIPSWHRFLQFQHKDGQSEQEAMEGLKKVRDAWLGHIREFTQEMDVKGPFFAGPDLGWIDIVVAPWMLRSWVFDYYKGGSGIPEEGQEGDDQVWKRYRKYNTAIHERRSIQETTSEREHYLPIYQRYADDIAQSEMAKATREGRGVP</sequence>
<dbReference type="EMBL" id="JADNRY010000001">
    <property type="protein sequence ID" value="KAF9078304.1"/>
    <property type="molecule type" value="Genomic_DNA"/>
</dbReference>
<proteinExistence type="predicted"/>
<dbReference type="GO" id="GO:0005737">
    <property type="term" value="C:cytoplasm"/>
    <property type="evidence" value="ECO:0007669"/>
    <property type="project" value="TreeGrafter"/>
</dbReference>
<dbReference type="PROSITE" id="PS50404">
    <property type="entry name" value="GST_NTER"/>
    <property type="match status" value="1"/>
</dbReference>
<organism evidence="3 4">
    <name type="scientific">Rhodocollybia butyracea</name>
    <dbReference type="NCBI Taxonomy" id="206335"/>
    <lineage>
        <taxon>Eukaryota</taxon>
        <taxon>Fungi</taxon>
        <taxon>Dikarya</taxon>
        <taxon>Basidiomycota</taxon>
        <taxon>Agaricomycotina</taxon>
        <taxon>Agaricomycetes</taxon>
        <taxon>Agaricomycetidae</taxon>
        <taxon>Agaricales</taxon>
        <taxon>Marasmiineae</taxon>
        <taxon>Omphalotaceae</taxon>
        <taxon>Rhodocollybia</taxon>
    </lineage>
</organism>
<dbReference type="SFLD" id="SFLDG00358">
    <property type="entry name" value="Main_(cytGST)"/>
    <property type="match status" value="1"/>
</dbReference>
<dbReference type="InterPro" id="IPR050983">
    <property type="entry name" value="GST_Omega/HSP26"/>
</dbReference>
<evidence type="ECO:0000313" key="3">
    <source>
        <dbReference type="EMBL" id="KAF9078304.1"/>
    </source>
</evidence>
<dbReference type="Gene3D" id="3.40.30.10">
    <property type="entry name" value="Glutaredoxin"/>
    <property type="match status" value="1"/>
</dbReference>
<dbReference type="InterPro" id="IPR040079">
    <property type="entry name" value="Glutathione_S-Trfase"/>
</dbReference>
<dbReference type="OrthoDB" id="4951845at2759"/>
<reference evidence="3" key="1">
    <citation type="submission" date="2020-11" db="EMBL/GenBank/DDBJ databases">
        <authorList>
            <consortium name="DOE Joint Genome Institute"/>
            <person name="Ahrendt S."/>
            <person name="Riley R."/>
            <person name="Andreopoulos W."/>
            <person name="Labutti K."/>
            <person name="Pangilinan J."/>
            <person name="Ruiz-Duenas F.J."/>
            <person name="Barrasa J.M."/>
            <person name="Sanchez-Garcia M."/>
            <person name="Camarero S."/>
            <person name="Miyauchi S."/>
            <person name="Serrano A."/>
            <person name="Linde D."/>
            <person name="Babiker R."/>
            <person name="Drula E."/>
            <person name="Ayuso-Fernandez I."/>
            <person name="Pacheco R."/>
            <person name="Padilla G."/>
            <person name="Ferreira P."/>
            <person name="Barriuso J."/>
            <person name="Kellner H."/>
            <person name="Castanera R."/>
            <person name="Alfaro M."/>
            <person name="Ramirez L."/>
            <person name="Pisabarro A.G."/>
            <person name="Kuo A."/>
            <person name="Tritt A."/>
            <person name="Lipzen A."/>
            <person name="He G."/>
            <person name="Yan M."/>
            <person name="Ng V."/>
            <person name="Cullen D."/>
            <person name="Martin F."/>
            <person name="Rosso M.-N."/>
            <person name="Henrissat B."/>
            <person name="Hibbett D."/>
            <person name="Martinez A.T."/>
            <person name="Grigoriev I.V."/>
        </authorList>
    </citation>
    <scope>NUCLEOTIDE SEQUENCE</scope>
    <source>
        <strain evidence="3">AH 40177</strain>
    </source>
</reference>
<gene>
    <name evidence="3" type="ORF">BDP27DRAFT_1412304</name>
</gene>
<dbReference type="InterPro" id="IPR036282">
    <property type="entry name" value="Glutathione-S-Trfase_C_sf"/>
</dbReference>
<evidence type="ECO:0000259" key="1">
    <source>
        <dbReference type="PROSITE" id="PS50404"/>
    </source>
</evidence>
<dbReference type="SUPFAM" id="SSF47616">
    <property type="entry name" value="GST C-terminal domain-like"/>
    <property type="match status" value="1"/>
</dbReference>
<dbReference type="Pfam" id="PF13409">
    <property type="entry name" value="GST_N_2"/>
    <property type="match status" value="1"/>
</dbReference>
<protein>
    <submittedName>
        <fullName evidence="3">Thioredoxin-like protein</fullName>
    </submittedName>
</protein>
<dbReference type="Proteomes" id="UP000772434">
    <property type="component" value="Unassembled WGS sequence"/>
</dbReference>
<dbReference type="Gene3D" id="1.20.1050.10">
    <property type="match status" value="1"/>
</dbReference>
<feature type="domain" description="GST N-terminal" evidence="1">
    <location>
        <begin position="32"/>
        <end position="110"/>
    </location>
</feature>
<dbReference type="InterPro" id="IPR036249">
    <property type="entry name" value="Thioredoxin-like_sf"/>
</dbReference>
<dbReference type="PANTHER" id="PTHR43968:SF13">
    <property type="entry name" value="GLUTATHIONE TRANSFERASE OMEGA-1"/>
    <property type="match status" value="1"/>
</dbReference>
<accession>A0A9P5UGD8</accession>
<dbReference type="InterPro" id="IPR004045">
    <property type="entry name" value="Glutathione_S-Trfase_N"/>
</dbReference>
<dbReference type="PROSITE" id="PS50405">
    <property type="entry name" value="GST_CTER"/>
    <property type="match status" value="1"/>
</dbReference>
<evidence type="ECO:0000259" key="2">
    <source>
        <dbReference type="PROSITE" id="PS50405"/>
    </source>
</evidence>
<dbReference type="CDD" id="cd00570">
    <property type="entry name" value="GST_N_family"/>
    <property type="match status" value="1"/>
</dbReference>
<name>A0A9P5UGD8_9AGAR</name>
<evidence type="ECO:0000313" key="4">
    <source>
        <dbReference type="Proteomes" id="UP000772434"/>
    </source>
</evidence>
<dbReference type="PANTHER" id="PTHR43968">
    <property type="match status" value="1"/>
</dbReference>
<dbReference type="SUPFAM" id="SSF52833">
    <property type="entry name" value="Thioredoxin-like"/>
    <property type="match status" value="1"/>
</dbReference>
<dbReference type="SFLD" id="SFLDS00019">
    <property type="entry name" value="Glutathione_Transferase_(cytos"/>
    <property type="match status" value="1"/>
</dbReference>
<dbReference type="AlphaFoldDB" id="A0A9P5UGD8"/>
<keyword evidence="4" id="KW-1185">Reference proteome</keyword>
<comment type="caution">
    <text evidence="3">The sequence shown here is derived from an EMBL/GenBank/DDBJ whole genome shotgun (WGS) entry which is preliminary data.</text>
</comment>
<dbReference type="InterPro" id="IPR010987">
    <property type="entry name" value="Glutathione-S-Trfase_C-like"/>
</dbReference>